<dbReference type="InterPro" id="IPR027417">
    <property type="entry name" value="P-loop_NTPase"/>
</dbReference>
<dbReference type="SUPFAM" id="SSF52540">
    <property type="entry name" value="P-loop containing nucleoside triphosphate hydrolases"/>
    <property type="match status" value="1"/>
</dbReference>
<protein>
    <recommendedName>
        <fullName evidence="1">AAA+ ATPase domain-containing protein</fullName>
    </recommendedName>
</protein>
<evidence type="ECO:0000259" key="1">
    <source>
        <dbReference type="SMART" id="SM00382"/>
    </source>
</evidence>
<dbReference type="AlphaFoldDB" id="A0A6C0D429"/>
<proteinExistence type="predicted"/>
<dbReference type="GO" id="GO:0006281">
    <property type="term" value="P:DNA repair"/>
    <property type="evidence" value="ECO:0007669"/>
    <property type="project" value="TreeGrafter"/>
</dbReference>
<dbReference type="GO" id="GO:0006261">
    <property type="term" value="P:DNA-templated DNA replication"/>
    <property type="evidence" value="ECO:0007669"/>
    <property type="project" value="TreeGrafter"/>
</dbReference>
<dbReference type="GO" id="GO:0005634">
    <property type="term" value="C:nucleus"/>
    <property type="evidence" value="ECO:0007669"/>
    <property type="project" value="TreeGrafter"/>
</dbReference>
<dbReference type="Gene3D" id="3.40.50.300">
    <property type="entry name" value="P-loop containing nucleotide triphosphate hydrolases"/>
    <property type="match status" value="1"/>
</dbReference>
<feature type="domain" description="AAA+ ATPase" evidence="1">
    <location>
        <begin position="39"/>
        <end position="169"/>
    </location>
</feature>
<dbReference type="SMART" id="SM00382">
    <property type="entry name" value="AAA"/>
    <property type="match status" value="1"/>
</dbReference>
<dbReference type="InterPro" id="IPR003593">
    <property type="entry name" value="AAA+_ATPase"/>
</dbReference>
<evidence type="ECO:0000313" key="2">
    <source>
        <dbReference type="EMBL" id="QHT11311.1"/>
    </source>
</evidence>
<sequence length="315" mass="37782">MNNDKNINWNEKYRPNNLEKIILSNYNRLLIKNILDKNYFPNLLLYGPPGTGKTTTVINLINSYLTKYYKDNKKQIIHLNASHERGIEIIRNNLYTFVVSDNLFFEGPKFIILDEVDYMTNSAQLALKYLIEHYSNYNVRYCLICNYITKIDNNLQNYFCKLKFNTIPFNEIQSFLTSIISNEKIQISDECLKNIITMFKNDIRAMINFLQLSKENTKHFINDDVYINLYSINNTRNFEYFKKTFLMLELKHKFNYSEFIKLYLYSILKNNIHTISNEIINKMEFFINNYNKLNDKNIILYNLYYLFKNSDVSLN</sequence>
<dbReference type="Pfam" id="PF00004">
    <property type="entry name" value="AAA"/>
    <property type="match status" value="1"/>
</dbReference>
<dbReference type="InterPro" id="IPR003959">
    <property type="entry name" value="ATPase_AAA_core"/>
</dbReference>
<accession>A0A6C0D429</accession>
<name>A0A6C0D429_9ZZZZ</name>
<dbReference type="EMBL" id="MN739875">
    <property type="protein sequence ID" value="QHT75462.1"/>
    <property type="molecule type" value="Genomic_DNA"/>
</dbReference>
<dbReference type="GO" id="GO:0003689">
    <property type="term" value="F:DNA clamp loader activity"/>
    <property type="evidence" value="ECO:0007669"/>
    <property type="project" value="TreeGrafter"/>
</dbReference>
<reference evidence="2" key="1">
    <citation type="journal article" date="2020" name="Nature">
        <title>Giant virus diversity and host interactions through global metagenomics.</title>
        <authorList>
            <person name="Schulz F."/>
            <person name="Roux S."/>
            <person name="Paez-Espino D."/>
            <person name="Jungbluth S."/>
            <person name="Walsh D.A."/>
            <person name="Denef V.J."/>
            <person name="McMahon K.D."/>
            <person name="Konstantinidis K.T."/>
            <person name="Eloe-Fadrosh E.A."/>
            <person name="Kyrpides N.C."/>
            <person name="Woyke T."/>
        </authorList>
    </citation>
    <scope>NUCLEOTIDE SEQUENCE</scope>
    <source>
        <strain evidence="2">GVMAG-M-3300023174-116</strain>
        <strain evidence="3">GVMAG-M-3300023179-63</strain>
    </source>
</reference>
<dbReference type="EMBL" id="MN739534">
    <property type="protein sequence ID" value="QHT11311.1"/>
    <property type="molecule type" value="Genomic_DNA"/>
</dbReference>
<dbReference type="InterPro" id="IPR050238">
    <property type="entry name" value="DNA_Rep/Repair_Clamp_Loader"/>
</dbReference>
<evidence type="ECO:0000313" key="3">
    <source>
        <dbReference type="EMBL" id="QHT75462.1"/>
    </source>
</evidence>
<dbReference type="GO" id="GO:0005524">
    <property type="term" value="F:ATP binding"/>
    <property type="evidence" value="ECO:0007669"/>
    <property type="project" value="InterPro"/>
</dbReference>
<dbReference type="GO" id="GO:0005663">
    <property type="term" value="C:DNA replication factor C complex"/>
    <property type="evidence" value="ECO:0007669"/>
    <property type="project" value="TreeGrafter"/>
</dbReference>
<dbReference type="PANTHER" id="PTHR11669:SF9">
    <property type="entry name" value="REPLICATION FACTOR C SUBUNIT 5"/>
    <property type="match status" value="1"/>
</dbReference>
<dbReference type="CDD" id="cd00009">
    <property type="entry name" value="AAA"/>
    <property type="match status" value="1"/>
</dbReference>
<dbReference type="PANTHER" id="PTHR11669">
    <property type="entry name" value="REPLICATION FACTOR C / DNA POLYMERASE III GAMMA-TAU SUBUNIT"/>
    <property type="match status" value="1"/>
</dbReference>
<dbReference type="GO" id="GO:0016887">
    <property type="term" value="F:ATP hydrolysis activity"/>
    <property type="evidence" value="ECO:0007669"/>
    <property type="project" value="InterPro"/>
</dbReference>
<dbReference type="Gene3D" id="1.10.8.60">
    <property type="match status" value="1"/>
</dbReference>
<organism evidence="2">
    <name type="scientific">viral metagenome</name>
    <dbReference type="NCBI Taxonomy" id="1070528"/>
    <lineage>
        <taxon>unclassified sequences</taxon>
        <taxon>metagenomes</taxon>
        <taxon>organismal metagenomes</taxon>
    </lineage>
</organism>